<proteinExistence type="predicted"/>
<protein>
    <submittedName>
        <fullName evidence="2">Uncharacterized protein</fullName>
    </submittedName>
</protein>
<sequence length="170" mass="18432">MRSLMLFHCMLELEICDTATTGLEIFIHTWKPQKEQRSVHEVDSPDAGAEGSSGGDNNSNTTSDDDEDAAWWDEMKQKKQRMRQRQSERMREVSSSTSALLTSLENIEAVTGLELTQAGDAPGAPPAITASGWFVVVAAALAPLWLAWQLSSALQAALHLASGSETSSLL</sequence>
<name>A0A835YRW2_9STRA</name>
<feature type="region of interest" description="Disordered" evidence="1">
    <location>
        <begin position="34"/>
        <end position="70"/>
    </location>
</feature>
<dbReference type="EMBL" id="JAFCMP010000390">
    <property type="protein sequence ID" value="KAG5180451.1"/>
    <property type="molecule type" value="Genomic_DNA"/>
</dbReference>
<accession>A0A835YRW2</accession>
<feature type="compositionally biased region" description="Basic and acidic residues" evidence="1">
    <location>
        <begin position="34"/>
        <end position="43"/>
    </location>
</feature>
<evidence type="ECO:0000313" key="2">
    <source>
        <dbReference type="EMBL" id="KAG5180451.1"/>
    </source>
</evidence>
<gene>
    <name evidence="2" type="ORF">JKP88DRAFT_349548</name>
</gene>
<evidence type="ECO:0000313" key="3">
    <source>
        <dbReference type="Proteomes" id="UP000664859"/>
    </source>
</evidence>
<organism evidence="2 3">
    <name type="scientific">Tribonema minus</name>
    <dbReference type="NCBI Taxonomy" id="303371"/>
    <lineage>
        <taxon>Eukaryota</taxon>
        <taxon>Sar</taxon>
        <taxon>Stramenopiles</taxon>
        <taxon>Ochrophyta</taxon>
        <taxon>PX clade</taxon>
        <taxon>Xanthophyceae</taxon>
        <taxon>Tribonematales</taxon>
        <taxon>Tribonemataceae</taxon>
        <taxon>Tribonema</taxon>
    </lineage>
</organism>
<evidence type="ECO:0000256" key="1">
    <source>
        <dbReference type="SAM" id="MobiDB-lite"/>
    </source>
</evidence>
<keyword evidence="3" id="KW-1185">Reference proteome</keyword>
<dbReference type="Proteomes" id="UP000664859">
    <property type="component" value="Unassembled WGS sequence"/>
</dbReference>
<reference evidence="2" key="1">
    <citation type="submission" date="2021-02" db="EMBL/GenBank/DDBJ databases">
        <title>First Annotated Genome of the Yellow-green Alga Tribonema minus.</title>
        <authorList>
            <person name="Mahan K.M."/>
        </authorList>
    </citation>
    <scope>NUCLEOTIDE SEQUENCE</scope>
    <source>
        <strain evidence="2">UTEX B ZZ1240</strain>
    </source>
</reference>
<comment type="caution">
    <text evidence="2">The sequence shown here is derived from an EMBL/GenBank/DDBJ whole genome shotgun (WGS) entry which is preliminary data.</text>
</comment>
<dbReference type="AlphaFoldDB" id="A0A835YRW2"/>
<feature type="compositionally biased region" description="Low complexity" evidence="1">
    <location>
        <begin position="46"/>
        <end position="62"/>
    </location>
</feature>